<feature type="signal peptide" evidence="7">
    <location>
        <begin position="1"/>
        <end position="17"/>
    </location>
</feature>
<dbReference type="Proteomes" id="UP000311919">
    <property type="component" value="Unassembled WGS sequence"/>
</dbReference>
<evidence type="ECO:0000313" key="10">
    <source>
        <dbReference type="Proteomes" id="UP000311919"/>
    </source>
</evidence>
<accession>A0A4Z2DXL7</accession>
<keyword evidence="7" id="KW-0732">Signal</keyword>
<dbReference type="GO" id="GO:0007009">
    <property type="term" value="P:plasma membrane organization"/>
    <property type="evidence" value="ECO:0007669"/>
    <property type="project" value="TreeGrafter"/>
</dbReference>
<dbReference type="PANTHER" id="PTHR13439:SF4">
    <property type="entry name" value="TLC DOMAIN-CONTAINING PROTEIN"/>
    <property type="match status" value="1"/>
</dbReference>
<feature type="transmembrane region" description="Helical" evidence="6">
    <location>
        <begin position="150"/>
        <end position="169"/>
    </location>
</feature>
<evidence type="ECO:0000256" key="4">
    <source>
        <dbReference type="ARBA" id="ARBA00023136"/>
    </source>
</evidence>
<evidence type="ECO:0000256" key="1">
    <source>
        <dbReference type="ARBA" id="ARBA00004141"/>
    </source>
</evidence>
<feature type="chain" id="PRO_5021334284" evidence="7">
    <location>
        <begin position="18"/>
        <end position="282"/>
    </location>
</feature>
<keyword evidence="2 5" id="KW-0812">Transmembrane</keyword>
<feature type="domain" description="TLC" evidence="8">
    <location>
        <begin position="46"/>
        <end position="253"/>
    </location>
</feature>
<dbReference type="SMART" id="SM00724">
    <property type="entry name" value="TLC"/>
    <property type="match status" value="1"/>
</dbReference>
<evidence type="ECO:0000256" key="2">
    <source>
        <dbReference type="ARBA" id="ARBA00022692"/>
    </source>
</evidence>
<organism evidence="9 10">
    <name type="scientific">Schistosoma japonicum</name>
    <name type="common">Blood fluke</name>
    <dbReference type="NCBI Taxonomy" id="6182"/>
    <lineage>
        <taxon>Eukaryota</taxon>
        <taxon>Metazoa</taxon>
        <taxon>Spiralia</taxon>
        <taxon>Lophotrochozoa</taxon>
        <taxon>Platyhelminthes</taxon>
        <taxon>Trematoda</taxon>
        <taxon>Digenea</taxon>
        <taxon>Strigeidida</taxon>
        <taxon>Schistosomatoidea</taxon>
        <taxon>Schistosomatidae</taxon>
        <taxon>Schistosoma</taxon>
    </lineage>
</organism>
<comment type="subcellular location">
    <subcellularLocation>
        <location evidence="1">Membrane</location>
        <topology evidence="1">Multi-pass membrane protein</topology>
    </subcellularLocation>
</comment>
<dbReference type="GO" id="GO:0097035">
    <property type="term" value="P:regulation of membrane lipid distribution"/>
    <property type="evidence" value="ECO:0007669"/>
    <property type="project" value="TreeGrafter"/>
</dbReference>
<reference evidence="9 10" key="1">
    <citation type="submission" date="2019-03" db="EMBL/GenBank/DDBJ databases">
        <title>An improved genome assembly of the fluke Schistosoma japonicum.</title>
        <authorList>
            <person name="Hu W."/>
            <person name="Luo F."/>
            <person name="Yin M."/>
            <person name="Mo X."/>
            <person name="Sun C."/>
            <person name="Wu Q."/>
            <person name="Zhu B."/>
            <person name="Xiang M."/>
            <person name="Wang J."/>
            <person name="Wang Y."/>
            <person name="Zhang T."/>
            <person name="Xu B."/>
            <person name="Zheng H."/>
            <person name="Feng Z."/>
        </authorList>
    </citation>
    <scope>NUCLEOTIDE SEQUENCE [LARGE SCALE GENOMIC DNA]</scope>
    <source>
        <strain evidence="9">HuSjv2</strain>
        <tissue evidence="9">Worms</tissue>
    </source>
</reference>
<dbReference type="Pfam" id="PF03798">
    <property type="entry name" value="TRAM_LAG1_CLN8"/>
    <property type="match status" value="1"/>
</dbReference>
<feature type="transmembrane region" description="Helical" evidence="6">
    <location>
        <begin position="93"/>
        <end position="114"/>
    </location>
</feature>
<name>A0A4Z2DXL7_SCHJA</name>
<evidence type="ECO:0000256" key="7">
    <source>
        <dbReference type="SAM" id="SignalP"/>
    </source>
</evidence>
<evidence type="ECO:0000256" key="5">
    <source>
        <dbReference type="PROSITE-ProRule" id="PRU00205"/>
    </source>
</evidence>
<proteinExistence type="predicted"/>
<dbReference type="EMBL" id="SKCS01000008">
    <property type="protein sequence ID" value="TNN21303.1"/>
    <property type="molecule type" value="Genomic_DNA"/>
</dbReference>
<dbReference type="OrthoDB" id="10266980at2759"/>
<evidence type="ECO:0000313" key="9">
    <source>
        <dbReference type="EMBL" id="TNN21303.1"/>
    </source>
</evidence>
<dbReference type="InterPro" id="IPR050846">
    <property type="entry name" value="TLCD"/>
</dbReference>
<evidence type="ECO:0000256" key="3">
    <source>
        <dbReference type="ARBA" id="ARBA00022989"/>
    </source>
</evidence>
<feature type="transmembrane region" description="Helical" evidence="6">
    <location>
        <begin position="220"/>
        <end position="246"/>
    </location>
</feature>
<evidence type="ECO:0000259" key="8">
    <source>
        <dbReference type="PROSITE" id="PS50922"/>
    </source>
</evidence>
<keyword evidence="3 6" id="KW-1133">Transmembrane helix</keyword>
<gene>
    <name evidence="9" type="ORF">EWB00_010471</name>
</gene>
<evidence type="ECO:0000256" key="6">
    <source>
        <dbReference type="SAM" id="Phobius"/>
    </source>
</evidence>
<dbReference type="GO" id="GO:0055091">
    <property type="term" value="P:phospholipid homeostasis"/>
    <property type="evidence" value="ECO:0007669"/>
    <property type="project" value="TreeGrafter"/>
</dbReference>
<feature type="transmembrane region" description="Helical" evidence="6">
    <location>
        <begin position="121"/>
        <end position="144"/>
    </location>
</feature>
<sequence length="282" mass="32280">MFVVSAFSLFFSVVLHALVDRAAKYLNPFRYELSKHKDLTPEYVQKQHFIWQNTCVSFVHAVVSGIWSLSTFYFEPDSLKDLINLSTWRMTSLVSYSLGYFIFDSAHMAILHPYRSTAEFLVHHFIVSTNIFIYLQIFLCFSSALLSGKYIGYAAVSLLPEVNSIFLHLRRAMNYLRVPKGNRFFHTTCLLNIGTFIVFRFMVLSWMAKWIVLNRDKISSGYYCLGSIGLSVLIVMNIVLFIRIVYADFFSKDKVSSASSSVSIIRSDAGTANKPHFSLHSS</sequence>
<dbReference type="GO" id="GO:0071709">
    <property type="term" value="P:membrane assembly"/>
    <property type="evidence" value="ECO:0007669"/>
    <property type="project" value="TreeGrafter"/>
</dbReference>
<dbReference type="GO" id="GO:0005886">
    <property type="term" value="C:plasma membrane"/>
    <property type="evidence" value="ECO:0007669"/>
    <property type="project" value="TreeGrafter"/>
</dbReference>
<protein>
    <submittedName>
        <fullName evidence="9">TLC domain-containing protein isoform 3</fullName>
    </submittedName>
</protein>
<feature type="transmembrane region" description="Helical" evidence="6">
    <location>
        <begin position="189"/>
        <end position="208"/>
    </location>
</feature>
<dbReference type="InterPro" id="IPR006634">
    <property type="entry name" value="TLC-dom"/>
</dbReference>
<dbReference type="AlphaFoldDB" id="A0A4Z2DXL7"/>
<comment type="caution">
    <text evidence="9">The sequence shown here is derived from an EMBL/GenBank/DDBJ whole genome shotgun (WGS) entry which is preliminary data.</text>
</comment>
<dbReference type="PANTHER" id="PTHR13439">
    <property type="entry name" value="CT120 PROTEIN"/>
    <property type="match status" value="1"/>
</dbReference>
<keyword evidence="4 5" id="KW-0472">Membrane</keyword>
<keyword evidence="10" id="KW-1185">Reference proteome</keyword>
<dbReference type="PROSITE" id="PS50922">
    <property type="entry name" value="TLC"/>
    <property type="match status" value="1"/>
</dbReference>